<dbReference type="InterPro" id="IPR009006">
    <property type="entry name" value="Ala_racemase/Decarboxylase_C"/>
</dbReference>
<evidence type="ECO:0000256" key="1">
    <source>
        <dbReference type="ARBA" id="ARBA00001933"/>
    </source>
</evidence>
<keyword evidence="8" id="KW-1185">Reference proteome</keyword>
<keyword evidence="4" id="KW-0028">Amino-acid biosynthesis</keyword>
<evidence type="ECO:0000313" key="7">
    <source>
        <dbReference type="EMBL" id="GAA2372938.1"/>
    </source>
</evidence>
<comment type="cofactor">
    <cofactor evidence="1">
        <name>pyridoxal 5'-phosphate</name>
        <dbReference type="ChEBI" id="CHEBI:597326"/>
    </cofactor>
</comment>
<evidence type="ECO:0000256" key="4">
    <source>
        <dbReference type="ARBA" id="ARBA00023154"/>
    </source>
</evidence>
<feature type="domain" description="Orn/DAP/Arg decarboxylase 2 N-terminal" evidence="6">
    <location>
        <begin position="77"/>
        <end position="320"/>
    </location>
</feature>
<keyword evidence="3" id="KW-0663">Pyridoxal phosphate</keyword>
<reference evidence="7 8" key="1">
    <citation type="journal article" date="2019" name="Int. J. Syst. Evol. Microbiol.">
        <title>The Global Catalogue of Microorganisms (GCM) 10K type strain sequencing project: providing services to taxonomists for standard genome sequencing and annotation.</title>
        <authorList>
            <consortium name="The Broad Institute Genomics Platform"/>
            <consortium name="The Broad Institute Genome Sequencing Center for Infectious Disease"/>
            <person name="Wu L."/>
            <person name="Ma J."/>
        </authorList>
    </citation>
    <scope>NUCLEOTIDE SEQUENCE [LARGE SCALE GENOMIC DNA]</scope>
    <source>
        <strain evidence="7 8">JCM 3272</strain>
    </source>
</reference>
<dbReference type="Pfam" id="PF02784">
    <property type="entry name" value="Orn_Arg_deC_N"/>
    <property type="match status" value="1"/>
</dbReference>
<dbReference type="InterPro" id="IPR022644">
    <property type="entry name" value="De-COase2_N"/>
</dbReference>
<sequence>MRQGTLASGPAGASVAGMTLTEILPSLRASLPLHLDAGVWPANARWGADGDLQVGGVSLAALAAEHGTPTYVVDEAGVRDRCRAYTAAFGPQAVAYTAKALLSRDIARWIAEQGLGLYAGSAGEIRIAELAGFDMARVTLYGSAKTPEDLDAAYAAGVGTIVVESLGEITRLAATAPDGQRVLLRVLAGPEPAGGHDRRFGVRVAGGEAAAAVARIAAQPRLRLAGLDCSLGHQLNRFSLYEREIGRLCEFAAAMSRAHNVELGQLNLGGGHAVAYRPAELDLALDAFAARMRTVLHLEADRHGLPTPALSVSPGRAVVARAGVTVYRVLAVTRTQSGERLVAVDGGMSDCPATALCGSRHSAVLIGRTGRAAGGPAVVVGRHNDADDVVVPDADLPADVHPGDLLAVAGTGAYHHARATNFHLVARPALLSAADGRARVLVRRESLDDLLARDLGR</sequence>
<name>A0ABN3H997_9ACTN</name>
<dbReference type="Gene3D" id="3.20.20.10">
    <property type="entry name" value="Alanine racemase"/>
    <property type="match status" value="1"/>
</dbReference>
<dbReference type="PANTHER" id="PTHR43727">
    <property type="entry name" value="DIAMINOPIMELATE DECARBOXYLASE"/>
    <property type="match status" value="1"/>
</dbReference>
<evidence type="ECO:0000256" key="2">
    <source>
        <dbReference type="ARBA" id="ARBA00022793"/>
    </source>
</evidence>
<organism evidence="7 8">
    <name type="scientific">Dactylosporangium salmoneum</name>
    <dbReference type="NCBI Taxonomy" id="53361"/>
    <lineage>
        <taxon>Bacteria</taxon>
        <taxon>Bacillati</taxon>
        <taxon>Actinomycetota</taxon>
        <taxon>Actinomycetes</taxon>
        <taxon>Micromonosporales</taxon>
        <taxon>Micromonosporaceae</taxon>
        <taxon>Dactylosporangium</taxon>
    </lineage>
</organism>
<dbReference type="InterPro" id="IPR029066">
    <property type="entry name" value="PLP-binding_barrel"/>
</dbReference>
<dbReference type="Gene3D" id="2.40.37.10">
    <property type="entry name" value="Lyase, Ornithine Decarboxylase, Chain A, domain 1"/>
    <property type="match status" value="1"/>
</dbReference>
<evidence type="ECO:0000256" key="3">
    <source>
        <dbReference type="ARBA" id="ARBA00022898"/>
    </source>
</evidence>
<keyword evidence="2" id="KW-0210">Decarboxylase</keyword>
<keyword evidence="5" id="KW-0456">Lyase</keyword>
<dbReference type="EMBL" id="BAAARV010000074">
    <property type="protein sequence ID" value="GAA2372938.1"/>
    <property type="molecule type" value="Genomic_DNA"/>
</dbReference>
<accession>A0ABN3H997</accession>
<keyword evidence="4" id="KW-0457">Lysine biosynthesis</keyword>
<evidence type="ECO:0000256" key="5">
    <source>
        <dbReference type="ARBA" id="ARBA00023239"/>
    </source>
</evidence>
<proteinExistence type="predicted"/>
<evidence type="ECO:0000259" key="6">
    <source>
        <dbReference type="Pfam" id="PF02784"/>
    </source>
</evidence>
<dbReference type="Proteomes" id="UP001501444">
    <property type="component" value="Unassembled WGS sequence"/>
</dbReference>
<dbReference type="SUPFAM" id="SSF51419">
    <property type="entry name" value="PLP-binding barrel"/>
    <property type="match status" value="1"/>
</dbReference>
<dbReference type="InterPro" id="IPR000183">
    <property type="entry name" value="Orn/DAP/Arg_de-COase"/>
</dbReference>
<dbReference type="SUPFAM" id="SSF50621">
    <property type="entry name" value="Alanine racemase C-terminal domain-like"/>
    <property type="match status" value="1"/>
</dbReference>
<comment type="caution">
    <text evidence="7">The sequence shown here is derived from an EMBL/GenBank/DDBJ whole genome shotgun (WGS) entry which is preliminary data.</text>
</comment>
<dbReference type="PRINTS" id="PR01181">
    <property type="entry name" value="DAPDCRBXLASE"/>
</dbReference>
<dbReference type="InterPro" id="IPR002986">
    <property type="entry name" value="DAP_deCOOHase_LysA"/>
</dbReference>
<protein>
    <submittedName>
        <fullName evidence="7">Diaminopimelate decarboxylase</fullName>
    </submittedName>
</protein>
<gene>
    <name evidence="7" type="primary">lysA_3</name>
    <name evidence="7" type="ORF">GCM10010170_075400</name>
</gene>
<dbReference type="PANTHER" id="PTHR43727:SF2">
    <property type="entry name" value="GROUP IV DECARBOXYLASE"/>
    <property type="match status" value="1"/>
</dbReference>
<evidence type="ECO:0000313" key="8">
    <source>
        <dbReference type="Proteomes" id="UP001501444"/>
    </source>
</evidence>
<dbReference type="PRINTS" id="PR01179">
    <property type="entry name" value="ODADCRBXLASE"/>
</dbReference>